<evidence type="ECO:0000313" key="2">
    <source>
        <dbReference type="Proteomes" id="UP000037035"/>
    </source>
</evidence>
<protein>
    <submittedName>
        <fullName evidence="1">Uncharacterized protein</fullName>
    </submittedName>
</protein>
<sequence>MLQVDTGLVYSPKALSAQQQFSTHDLKGQIIPSVLPSPSYNSVLSASSSFRMGNFTCQLTYPPSIFLILAAVCMARPSFVLTLVSVRVCTARASSLTDSFGQVNIMRRRYTIQISHILSLTHPKLSSPQAFSLERQRLIQNQNVMMLLATSYCLQKFSSLSSVDFSPLSRRVPHLKAIKTSSNPILRSSNHSCSFSGNTSFQGVVTQDLSRLNTQNVCPVHNQNRIVSQRSAMVAHLSPYPSPQYHRKGILLFLHPQERAQHCISLVSRVSIRNFFLVDCAGNKKRLPIGLGGHFSPPKESPKCGAYSNTYLLSKSHQERVSKTKQHTTTYSCVHVAWALRVLLSRHNREALIRGPWMELCLVDNSEQPAVGILHPSSSFFMNLDQNLPDTAKSIPMDNSPAARYSFYRLGHETLNYHNASLLPSSICILLAPGSLTLPITSLPSPTGHRSGTQTPIIIRYRFPPFHLYTNLPVQSFFIFHHVRSIDLP</sequence>
<comment type="caution">
    <text evidence="1">The sequence shown here is derived from an EMBL/GenBank/DDBJ whole genome shotgun (WGS) entry which is preliminary data.</text>
</comment>
<dbReference type="Proteomes" id="UP000037035">
    <property type="component" value="Unassembled WGS sequence"/>
</dbReference>
<evidence type="ECO:0000313" key="1">
    <source>
        <dbReference type="EMBL" id="KNZ61694.1"/>
    </source>
</evidence>
<dbReference type="VEuPathDB" id="FungiDB:VP01_136g5"/>
<dbReference type="EMBL" id="LAVV01004110">
    <property type="protein sequence ID" value="KNZ61694.1"/>
    <property type="molecule type" value="Genomic_DNA"/>
</dbReference>
<accession>A0A0L6VLW3</accession>
<organism evidence="1 2">
    <name type="scientific">Puccinia sorghi</name>
    <dbReference type="NCBI Taxonomy" id="27349"/>
    <lineage>
        <taxon>Eukaryota</taxon>
        <taxon>Fungi</taxon>
        <taxon>Dikarya</taxon>
        <taxon>Basidiomycota</taxon>
        <taxon>Pucciniomycotina</taxon>
        <taxon>Pucciniomycetes</taxon>
        <taxon>Pucciniales</taxon>
        <taxon>Pucciniaceae</taxon>
        <taxon>Puccinia</taxon>
    </lineage>
</organism>
<name>A0A0L6VLW3_9BASI</name>
<gene>
    <name evidence="1" type="ORF">VP01_136g5</name>
</gene>
<proteinExistence type="predicted"/>
<reference evidence="1 2" key="1">
    <citation type="submission" date="2015-08" db="EMBL/GenBank/DDBJ databases">
        <title>Next Generation Sequencing and Analysis of the Genome of Puccinia sorghi L Schw, the Causal Agent of Maize Common Rust.</title>
        <authorList>
            <person name="Rochi L."/>
            <person name="Burguener G."/>
            <person name="Darino M."/>
            <person name="Turjanski A."/>
            <person name="Kreff E."/>
            <person name="Dieguez M.J."/>
            <person name="Sacco F."/>
        </authorList>
    </citation>
    <scope>NUCLEOTIDE SEQUENCE [LARGE SCALE GENOMIC DNA]</scope>
    <source>
        <strain evidence="1 2">RO10H11247</strain>
    </source>
</reference>
<dbReference type="AlphaFoldDB" id="A0A0L6VLW3"/>
<keyword evidence="2" id="KW-1185">Reference proteome</keyword>